<protein>
    <submittedName>
        <fullName evidence="2">Uncharacterized protein</fullName>
    </submittedName>
</protein>
<reference evidence="2 3" key="1">
    <citation type="submission" date="2016-07" db="EMBL/GenBank/DDBJ databases">
        <title>Pervasive Adenine N6-methylation of Active Genes in Fungi.</title>
        <authorList>
            <consortium name="DOE Joint Genome Institute"/>
            <person name="Mondo S.J."/>
            <person name="Dannebaum R.O."/>
            <person name="Kuo R.C."/>
            <person name="Labutti K."/>
            <person name="Haridas S."/>
            <person name="Kuo A."/>
            <person name="Salamov A."/>
            <person name="Ahrendt S.R."/>
            <person name="Lipzen A."/>
            <person name="Sullivan W."/>
            <person name="Andreopoulos W.B."/>
            <person name="Clum A."/>
            <person name="Lindquist E."/>
            <person name="Daum C."/>
            <person name="Ramamoorthy G.K."/>
            <person name="Gryganskyi A."/>
            <person name="Culley D."/>
            <person name="Magnuson J.K."/>
            <person name="James T.Y."/>
            <person name="O'Malley M.A."/>
            <person name="Stajich J.E."/>
            <person name="Spatafora J.W."/>
            <person name="Visel A."/>
            <person name="Grigoriev I.V."/>
        </authorList>
    </citation>
    <scope>NUCLEOTIDE SEQUENCE [LARGE SCALE GENOMIC DNA]</scope>
    <source>
        <strain evidence="2 3">CBS 129021</strain>
    </source>
</reference>
<comment type="caution">
    <text evidence="2">The sequence shown here is derived from an EMBL/GenBank/DDBJ whole genome shotgun (WGS) entry which is preliminary data.</text>
</comment>
<evidence type="ECO:0000313" key="2">
    <source>
        <dbReference type="EMBL" id="ORY71514.1"/>
    </source>
</evidence>
<dbReference type="GeneID" id="63775355"/>
<evidence type="ECO:0000256" key="1">
    <source>
        <dbReference type="SAM" id="SignalP"/>
    </source>
</evidence>
<feature type="signal peptide" evidence="1">
    <location>
        <begin position="1"/>
        <end position="18"/>
    </location>
</feature>
<proteinExistence type="predicted"/>
<dbReference type="Proteomes" id="UP000193689">
    <property type="component" value="Unassembled WGS sequence"/>
</dbReference>
<accession>A0A1Y2EJN8</accession>
<evidence type="ECO:0000313" key="3">
    <source>
        <dbReference type="Proteomes" id="UP000193689"/>
    </source>
</evidence>
<dbReference type="AlphaFoldDB" id="A0A1Y2EJN8"/>
<keyword evidence="1" id="KW-0732">Signal</keyword>
<organism evidence="2 3">
    <name type="scientific">Pseudomassariella vexata</name>
    <dbReference type="NCBI Taxonomy" id="1141098"/>
    <lineage>
        <taxon>Eukaryota</taxon>
        <taxon>Fungi</taxon>
        <taxon>Dikarya</taxon>
        <taxon>Ascomycota</taxon>
        <taxon>Pezizomycotina</taxon>
        <taxon>Sordariomycetes</taxon>
        <taxon>Xylariomycetidae</taxon>
        <taxon>Amphisphaeriales</taxon>
        <taxon>Pseudomassariaceae</taxon>
        <taxon>Pseudomassariella</taxon>
    </lineage>
</organism>
<gene>
    <name evidence="2" type="ORF">BCR38DRAFT_417058</name>
</gene>
<sequence length="117" mass="13153">MHFIFLLVSSLLVRLSSSVVINMPEGMSEILFSIYESNADMVTYCKFTIKVKDGLKPNRIPFENVDYGGAANEKSYKVNGAYWVTSVILNFRNVAEGVWAFFGAGGHRILIYVVTFQ</sequence>
<name>A0A1Y2EJN8_9PEZI</name>
<dbReference type="RefSeq" id="XP_040721106.1">
    <property type="nucleotide sequence ID" value="XM_040859143.1"/>
</dbReference>
<dbReference type="InParanoid" id="A0A1Y2EJN8"/>
<keyword evidence="3" id="KW-1185">Reference proteome</keyword>
<feature type="chain" id="PRO_5012011112" evidence="1">
    <location>
        <begin position="19"/>
        <end position="117"/>
    </location>
</feature>
<dbReference type="EMBL" id="MCFJ01000001">
    <property type="protein sequence ID" value="ORY71514.1"/>
    <property type="molecule type" value="Genomic_DNA"/>
</dbReference>